<feature type="compositionally biased region" description="Basic and acidic residues" evidence="1">
    <location>
        <begin position="475"/>
        <end position="489"/>
    </location>
</feature>
<keyword evidence="5" id="KW-1185">Reference proteome</keyword>
<reference evidence="4 5" key="1">
    <citation type="submission" date="2024-07" db="EMBL/GenBank/DDBJ databases">
        <title>Section-level genome sequencing and comparative genomics of Aspergillus sections Usti and Cavernicolus.</title>
        <authorList>
            <consortium name="Lawrence Berkeley National Laboratory"/>
            <person name="Nybo J.L."/>
            <person name="Vesth T.C."/>
            <person name="Theobald S."/>
            <person name="Frisvad J.C."/>
            <person name="Larsen T.O."/>
            <person name="Kjaerboelling I."/>
            <person name="Rothschild-Mancinelli K."/>
            <person name="Lyhne E.K."/>
            <person name="Kogle M.E."/>
            <person name="Barry K."/>
            <person name="Clum A."/>
            <person name="Na H."/>
            <person name="Ledsgaard L."/>
            <person name="Lin J."/>
            <person name="Lipzen A."/>
            <person name="Kuo A."/>
            <person name="Riley R."/>
            <person name="Mondo S."/>
            <person name="Labutti K."/>
            <person name="Haridas S."/>
            <person name="Pangalinan J."/>
            <person name="Salamov A.A."/>
            <person name="Simmons B.A."/>
            <person name="Magnuson J.K."/>
            <person name="Chen J."/>
            <person name="Drula E."/>
            <person name="Henrissat B."/>
            <person name="Wiebenga A."/>
            <person name="Lubbers R.J."/>
            <person name="Gomes A.C."/>
            <person name="Makela M.R."/>
            <person name="Stajich J."/>
            <person name="Grigoriev I.V."/>
            <person name="Mortensen U.H."/>
            <person name="De Vries R.P."/>
            <person name="Baker S.E."/>
            <person name="Andersen M.R."/>
        </authorList>
    </citation>
    <scope>NUCLEOTIDE SEQUENCE [LARGE SCALE GENOMIC DNA]</scope>
    <source>
        <strain evidence="4 5">CBS 209.92</strain>
    </source>
</reference>
<dbReference type="EMBL" id="JBFTWV010000020">
    <property type="protein sequence ID" value="KAL2797248.1"/>
    <property type="molecule type" value="Genomic_DNA"/>
</dbReference>
<sequence>MARHLIGFAALAMGIISGTSAQDPEIPAACSNSASLSIPIATQSDIYTLLNAGCTTLYGQLRIQSSFEGEFVLPNVTTIKVDGILVEDDGDSRLTAIELPDLVEMSNSISLGTLGMVRRVSMPKLKKIPGNLSGKLWVENATVEFDALESVKGLDFVGNLTRLEFPSLQSVNKSVSICNVPDCDMDYNVARTTMDISLPVLESAGGFRVKGTVSRIFAPNLTAVGMLPMVFPTAGNATNTSITNSTSAANTTDTSSTNTTSTTSLESRSTFGRQDVIQGLNLHLENIPLNISFPSLVNVTPSANFRGPLLSLNLPNMTTYPENFTVSTTERARISLPVIHAQNLEFQGSIEILNLTHLHEPFHLTVYSDMSIQCDDIIVPGGARSLPNVYCSDYDDSYTYTPYHKAGLNTWQKVVIAVGVIVGVAVCVLAGVLLWRRRKAKRGLKMGLVWRPGSVASWRRKDSSESSDSDADSGLGKEMDVVARAERRGSPPPYPPRPEGV</sequence>
<evidence type="ECO:0000256" key="3">
    <source>
        <dbReference type="SAM" id="SignalP"/>
    </source>
</evidence>
<keyword evidence="2" id="KW-1133">Transmembrane helix</keyword>
<evidence type="ECO:0000256" key="1">
    <source>
        <dbReference type="SAM" id="MobiDB-lite"/>
    </source>
</evidence>
<organism evidence="4 5">
    <name type="scientific">Aspergillus keveii</name>
    <dbReference type="NCBI Taxonomy" id="714993"/>
    <lineage>
        <taxon>Eukaryota</taxon>
        <taxon>Fungi</taxon>
        <taxon>Dikarya</taxon>
        <taxon>Ascomycota</taxon>
        <taxon>Pezizomycotina</taxon>
        <taxon>Eurotiomycetes</taxon>
        <taxon>Eurotiomycetidae</taxon>
        <taxon>Eurotiales</taxon>
        <taxon>Aspergillaceae</taxon>
        <taxon>Aspergillus</taxon>
        <taxon>Aspergillus subgen. Nidulantes</taxon>
    </lineage>
</organism>
<keyword evidence="2" id="KW-0812">Transmembrane</keyword>
<accession>A0ABR4GDY4</accession>
<keyword evidence="2" id="KW-0472">Membrane</keyword>
<evidence type="ECO:0000256" key="2">
    <source>
        <dbReference type="SAM" id="Phobius"/>
    </source>
</evidence>
<feature type="compositionally biased region" description="Pro residues" evidence="1">
    <location>
        <begin position="490"/>
        <end position="501"/>
    </location>
</feature>
<feature type="signal peptide" evidence="3">
    <location>
        <begin position="1"/>
        <end position="21"/>
    </location>
</feature>
<gene>
    <name evidence="4" type="ORF">BJX66DRAFT_107977</name>
</gene>
<feature type="region of interest" description="Disordered" evidence="1">
    <location>
        <begin position="242"/>
        <end position="268"/>
    </location>
</feature>
<feature type="chain" id="PRO_5046185541" description="GPI anchored protein" evidence="3">
    <location>
        <begin position="22"/>
        <end position="501"/>
    </location>
</feature>
<protein>
    <recommendedName>
        <fullName evidence="6">GPI anchored protein</fullName>
    </recommendedName>
</protein>
<comment type="caution">
    <text evidence="4">The sequence shown here is derived from an EMBL/GenBank/DDBJ whole genome shotgun (WGS) entry which is preliminary data.</text>
</comment>
<evidence type="ECO:0000313" key="4">
    <source>
        <dbReference type="EMBL" id="KAL2797248.1"/>
    </source>
</evidence>
<evidence type="ECO:0000313" key="5">
    <source>
        <dbReference type="Proteomes" id="UP001610563"/>
    </source>
</evidence>
<feature type="transmembrane region" description="Helical" evidence="2">
    <location>
        <begin position="414"/>
        <end position="435"/>
    </location>
</feature>
<feature type="region of interest" description="Disordered" evidence="1">
    <location>
        <begin position="457"/>
        <end position="501"/>
    </location>
</feature>
<evidence type="ECO:0008006" key="6">
    <source>
        <dbReference type="Google" id="ProtNLM"/>
    </source>
</evidence>
<name>A0ABR4GDY4_9EURO</name>
<keyword evidence="3" id="KW-0732">Signal</keyword>
<dbReference type="Proteomes" id="UP001610563">
    <property type="component" value="Unassembled WGS sequence"/>
</dbReference>
<proteinExistence type="predicted"/>